<dbReference type="EMBL" id="AJWJ01000028">
    <property type="protein sequence ID" value="KAF2077470.1"/>
    <property type="molecule type" value="Genomic_DNA"/>
</dbReference>
<feature type="compositionally biased region" description="Basic and acidic residues" evidence="2">
    <location>
        <begin position="250"/>
        <end position="260"/>
    </location>
</feature>
<feature type="region of interest" description="Disordered" evidence="2">
    <location>
        <begin position="555"/>
        <end position="582"/>
    </location>
</feature>
<feature type="region of interest" description="Disordered" evidence="2">
    <location>
        <begin position="333"/>
        <end position="385"/>
    </location>
</feature>
<feature type="region of interest" description="Disordered" evidence="2">
    <location>
        <begin position="1"/>
        <end position="135"/>
    </location>
</feature>
<evidence type="ECO:0000313" key="3">
    <source>
        <dbReference type="EMBL" id="KAF2077470.1"/>
    </source>
</evidence>
<feature type="region of interest" description="Disordered" evidence="2">
    <location>
        <begin position="283"/>
        <end position="315"/>
    </location>
</feature>
<accession>A0A8J4Q2D2</accession>
<evidence type="ECO:0000313" key="4">
    <source>
        <dbReference type="Proteomes" id="UP000695562"/>
    </source>
</evidence>
<feature type="compositionally biased region" description="Acidic residues" evidence="2">
    <location>
        <begin position="191"/>
        <end position="200"/>
    </location>
</feature>
<feature type="coiled-coil region" evidence="1">
    <location>
        <begin position="628"/>
        <end position="779"/>
    </location>
</feature>
<reference evidence="3" key="1">
    <citation type="submission" date="2020-01" db="EMBL/GenBank/DDBJ databases">
        <title>Development of genomics and gene disruption for Polysphondylium violaceum indicates a role for the polyketide synthase stlB in stalk morphogenesis.</title>
        <authorList>
            <person name="Narita B."/>
            <person name="Kawabe Y."/>
            <person name="Kin K."/>
            <person name="Saito T."/>
            <person name="Gibbs R."/>
            <person name="Kuspa A."/>
            <person name="Muzny D."/>
            <person name="Queller D."/>
            <person name="Richards S."/>
            <person name="Strassman J."/>
            <person name="Sucgang R."/>
            <person name="Worley K."/>
            <person name="Schaap P."/>
        </authorList>
    </citation>
    <scope>NUCLEOTIDE SEQUENCE</scope>
    <source>
        <strain evidence="3">QSvi11</strain>
    </source>
</reference>
<feature type="compositionally biased region" description="Acidic residues" evidence="2">
    <location>
        <begin position="345"/>
        <end position="368"/>
    </location>
</feature>
<feature type="compositionally biased region" description="Acidic residues" evidence="2">
    <location>
        <begin position="167"/>
        <end position="181"/>
    </location>
</feature>
<feature type="compositionally biased region" description="Polar residues" evidence="2">
    <location>
        <begin position="95"/>
        <end position="106"/>
    </location>
</feature>
<feature type="compositionally biased region" description="Acidic residues" evidence="2">
    <location>
        <begin position="63"/>
        <end position="94"/>
    </location>
</feature>
<keyword evidence="1" id="KW-0175">Coiled coil</keyword>
<feature type="coiled-coil region" evidence="1">
    <location>
        <begin position="911"/>
        <end position="938"/>
    </location>
</feature>
<proteinExistence type="predicted"/>
<organism evidence="3 4">
    <name type="scientific">Polysphondylium violaceum</name>
    <dbReference type="NCBI Taxonomy" id="133409"/>
    <lineage>
        <taxon>Eukaryota</taxon>
        <taxon>Amoebozoa</taxon>
        <taxon>Evosea</taxon>
        <taxon>Eumycetozoa</taxon>
        <taxon>Dictyostelia</taxon>
        <taxon>Dictyosteliales</taxon>
        <taxon>Dictyosteliaceae</taxon>
        <taxon>Polysphondylium</taxon>
    </lineage>
</organism>
<gene>
    <name evidence="3" type="ORF">CYY_001243</name>
</gene>
<comment type="caution">
    <text evidence="3">The sequence shown here is derived from an EMBL/GenBank/DDBJ whole genome shotgun (WGS) entry which is preliminary data.</text>
</comment>
<keyword evidence="4" id="KW-1185">Reference proteome</keyword>
<evidence type="ECO:0000256" key="1">
    <source>
        <dbReference type="SAM" id="Coils"/>
    </source>
</evidence>
<dbReference type="OrthoDB" id="10255512at2759"/>
<feature type="region of interest" description="Disordered" evidence="2">
    <location>
        <begin position="1160"/>
        <end position="1182"/>
    </location>
</feature>
<name>A0A8J4Q2D2_9MYCE</name>
<feature type="region of interest" description="Disordered" evidence="2">
    <location>
        <begin position="149"/>
        <end position="260"/>
    </location>
</feature>
<sequence>MNSDIQKNNNSNNTSLLDTYDDNDNNDSVILHNRDDLVAKFSNTVQQEEQEEEEIPKIRGNYNEEDDYDEEEEDDEQDDDDYDYGYSDSDDEQDTSVLNYHVSQSALDDDVSPLYDRDQYDQKYSTNSQPPLVRQISFNPIKETFSFNKARFESDPNSYFSGHYNYDYDDEEEEDDEDEDYTREFNNSSSNDEEYNEDQEVIIKNNQTSSDDDDDGSFDEEDDFEERELVNQLRQSISDEEDEEEGFNSMEEHSDIENEKLDISTVSSNTGEMNNIYNTFQKQQPHLIQKPIDSPPLSPIKSPLSSDGNTNASNGLRSFANRATVFVPRYINKQQQQQQQQQKEETEEEEEEEEEEETEEEEEEEMNPEEITTTEELSGSDVDNQEILKIINNRSTLENSLMETRAKAALEKDKLYEFFDKAQIDLRKCMDDVSTYFNLDLGDDISIPPTLANLSLLRNDSEVSDSLILLENKINEIEESIDKPSKSKGGKGKSPSKVKVHSLLHDFIHLKQQIEKENSEKINRDNELRDITHHLLTMASQLSKAVAHKMSMENSPIMNNKNNNNNSSNSNNSTASTNVSSELISSPITSSFTTTSIDIPNNNNRLNHPSIELLSSTSSFSPSSSPSSSTMEKEIEFYRFQIKNLEERLSKWKFDNEMLHLEILNDKQSNTKEMSNLVEKMKKIEMERDEISKKNMDLLESIGELEVRETVMTNRMQIYRNDNEALSRNVIELQIDRNSITEKFNQLILEIREMGENTISNLKDVINQLVFEREELESSVFEAQSVRDTLIKELNQVTTMASNSEVEKKIINDKLKSSEEFSKGLLLSCQNTFKQLEETEIKCNHYKNQLLIVNKRLVWTESEIDRLTKEMDSLSKLNSRYQQQQQFEDSLNTDYSNSNNNTNATMDSSHFETIKNEAINIKNLLDNEKNQLVKLDSNITLILEKGKVNSFKTLETLKDFVIKELNITKSDLSSKISEIDSLKSSIDNNDSLVDGEVGDSDKQKQLLEEMEIQKSKLFEMQQKILKMESKMSQINSVDSSSCSPSTDISNSYDRNQIAQLKRLENKIRKIEAGISEIVDYKSQPPTPILTTTTITTTTTHHTYTNNNIINDQNNNPSSDFILNGTTNDGNYSTNLKGEIMTPSTSSTNLVDDYNEQSSGGNISVSLSTKGEDSIGSNETPMGSDTMTNNINSNDNNGQVSLIIKSILTNSVSLFTKSTLSIMYYKLFTSLQSTTTATTNNEQILSIFKSSCKFGLFVAGGFGLFKLLSMPKILQQKQSKQNNNNNSNIKKEYIINGLVGASVLGGILFLKQRNSSPLIPLAGGLIGMVNGILLVEE</sequence>
<feature type="compositionally biased region" description="Low complexity" evidence="2">
    <location>
        <begin position="8"/>
        <end position="18"/>
    </location>
</feature>
<evidence type="ECO:0000256" key="2">
    <source>
        <dbReference type="SAM" id="MobiDB-lite"/>
    </source>
</evidence>
<dbReference type="Proteomes" id="UP000695562">
    <property type="component" value="Unassembled WGS sequence"/>
</dbReference>
<protein>
    <submittedName>
        <fullName evidence="3">Uncharacterized protein</fullName>
    </submittedName>
</protein>
<feature type="compositionally biased region" description="Acidic residues" evidence="2">
    <location>
        <begin position="210"/>
        <end position="226"/>
    </location>
</feature>